<proteinExistence type="predicted"/>
<accession>A0A381TN82</accession>
<evidence type="ECO:0008006" key="2">
    <source>
        <dbReference type="Google" id="ProtNLM"/>
    </source>
</evidence>
<dbReference type="Pfam" id="PF05721">
    <property type="entry name" value="PhyH"/>
    <property type="match status" value="1"/>
</dbReference>
<reference evidence="1" key="1">
    <citation type="submission" date="2018-05" db="EMBL/GenBank/DDBJ databases">
        <authorList>
            <person name="Lanie J.A."/>
            <person name="Ng W.-L."/>
            <person name="Kazmierczak K.M."/>
            <person name="Andrzejewski T.M."/>
            <person name="Davidsen T.M."/>
            <person name="Wayne K.J."/>
            <person name="Tettelin H."/>
            <person name="Glass J.I."/>
            <person name="Rusch D."/>
            <person name="Podicherti R."/>
            <person name="Tsui H.-C.T."/>
            <person name="Winkler M.E."/>
        </authorList>
    </citation>
    <scope>NUCLEOTIDE SEQUENCE</scope>
</reference>
<evidence type="ECO:0000313" key="1">
    <source>
        <dbReference type="EMBL" id="SVA16247.1"/>
    </source>
</evidence>
<name>A0A381TN82_9ZZZZ</name>
<dbReference type="InterPro" id="IPR008775">
    <property type="entry name" value="Phytyl_CoA_dOase-like"/>
</dbReference>
<organism evidence="1">
    <name type="scientific">marine metagenome</name>
    <dbReference type="NCBI Taxonomy" id="408172"/>
    <lineage>
        <taxon>unclassified sequences</taxon>
        <taxon>metagenomes</taxon>
        <taxon>ecological metagenomes</taxon>
    </lineage>
</organism>
<dbReference type="Gene3D" id="2.60.120.620">
    <property type="entry name" value="q2cbj1_9rhob like domain"/>
    <property type="match status" value="1"/>
</dbReference>
<dbReference type="EMBL" id="UINC01004703">
    <property type="protein sequence ID" value="SVA16247.1"/>
    <property type="molecule type" value="Genomic_DNA"/>
</dbReference>
<protein>
    <recommendedName>
        <fullName evidence="2">Fe2OG dioxygenase domain-containing protein</fullName>
    </recommendedName>
</protein>
<gene>
    <name evidence="1" type="ORF">METZ01_LOCUS69101</name>
</gene>
<dbReference type="PANTHER" id="PTHR20883:SF46">
    <property type="entry name" value="PHYTANOYL-COA HYDROXYLASE"/>
    <property type="match status" value="1"/>
</dbReference>
<sequence>MAPEEILKNMPRFISRKQQESYFDNGYLLIENAISSQILCKLQDSTAQAIDDSRQVTQSDATWDLEPGHRSDNPRLRRLTSPNDYDDTYWAYASSETITEILSDLIGPDIKFHHSKLNFKWAGGGEEVKWHQDISFWPHTNYTPCTVGLYLEDCSDEQGPLGVIAGSHNGPLFDQYNEDNQWIGCLSDEDVMQLDMSRETYLPGPAGSITIHNCRTVHGSRINRLDRPRPLLLNAYAAADAMTYTFNPARSKYDQRIVRGQAARWARHDPEPCLLPPDWSGGYTSIFALQQQEESHRM</sequence>
<dbReference type="PANTHER" id="PTHR20883">
    <property type="entry name" value="PHYTANOYL-COA DIOXYGENASE DOMAIN CONTAINING 1"/>
    <property type="match status" value="1"/>
</dbReference>
<dbReference type="SUPFAM" id="SSF51197">
    <property type="entry name" value="Clavaminate synthase-like"/>
    <property type="match status" value="1"/>
</dbReference>
<dbReference type="AlphaFoldDB" id="A0A381TN82"/>